<keyword evidence="4" id="KW-0804">Transcription</keyword>
<dbReference type="SUPFAM" id="SSF46785">
    <property type="entry name" value="Winged helix' DNA-binding domain"/>
    <property type="match status" value="1"/>
</dbReference>
<evidence type="ECO:0000256" key="3">
    <source>
        <dbReference type="ARBA" id="ARBA00023159"/>
    </source>
</evidence>
<dbReference type="InterPro" id="IPR018490">
    <property type="entry name" value="cNMP-bd_dom_sf"/>
</dbReference>
<keyword evidence="2" id="KW-0238">DNA-binding</keyword>
<dbReference type="Pfam" id="PF00027">
    <property type="entry name" value="cNMP_binding"/>
    <property type="match status" value="1"/>
</dbReference>
<keyword evidence="1" id="KW-0805">Transcription regulation</keyword>
<name>A0AAX3MU96_9BACL</name>
<proteinExistence type="predicted"/>
<evidence type="ECO:0000259" key="5">
    <source>
        <dbReference type="PROSITE" id="PS50042"/>
    </source>
</evidence>
<dbReference type="GO" id="GO:0005829">
    <property type="term" value="C:cytosol"/>
    <property type="evidence" value="ECO:0007669"/>
    <property type="project" value="TreeGrafter"/>
</dbReference>
<dbReference type="InterPro" id="IPR012318">
    <property type="entry name" value="HTH_CRP"/>
</dbReference>
<dbReference type="GO" id="GO:0003700">
    <property type="term" value="F:DNA-binding transcription factor activity"/>
    <property type="evidence" value="ECO:0007669"/>
    <property type="project" value="TreeGrafter"/>
</dbReference>
<dbReference type="PANTHER" id="PTHR24567:SF26">
    <property type="entry name" value="REGULATORY PROTEIN YEIL"/>
    <property type="match status" value="1"/>
</dbReference>
<organism evidence="6 7">
    <name type="scientific">Paenibacillus urinalis</name>
    <dbReference type="NCBI Taxonomy" id="521520"/>
    <lineage>
        <taxon>Bacteria</taxon>
        <taxon>Bacillati</taxon>
        <taxon>Bacillota</taxon>
        <taxon>Bacilli</taxon>
        <taxon>Bacillales</taxon>
        <taxon>Paenibacillaceae</taxon>
        <taxon>Paenibacillus</taxon>
    </lineage>
</organism>
<dbReference type="Proteomes" id="UP001220962">
    <property type="component" value="Chromosome"/>
</dbReference>
<dbReference type="InterPro" id="IPR036390">
    <property type="entry name" value="WH_DNA-bd_sf"/>
</dbReference>
<reference evidence="6" key="1">
    <citation type="submission" date="2023-02" db="EMBL/GenBank/DDBJ databases">
        <title>Pathogen: clinical or host-associated sample.</title>
        <authorList>
            <person name="Hergert J."/>
            <person name="Casey R."/>
            <person name="Wagner J."/>
            <person name="Young E.L."/>
            <person name="Oakeson K.F."/>
        </authorList>
    </citation>
    <scope>NUCLEOTIDE SEQUENCE</scope>
    <source>
        <strain evidence="6">2022CK-00830</strain>
    </source>
</reference>
<dbReference type="CDD" id="cd00038">
    <property type="entry name" value="CAP_ED"/>
    <property type="match status" value="1"/>
</dbReference>
<dbReference type="AlphaFoldDB" id="A0AAX3MU96"/>
<dbReference type="SUPFAM" id="SSF51206">
    <property type="entry name" value="cAMP-binding domain-like"/>
    <property type="match status" value="1"/>
</dbReference>
<dbReference type="Gene3D" id="2.60.120.10">
    <property type="entry name" value="Jelly Rolls"/>
    <property type="match status" value="1"/>
</dbReference>
<evidence type="ECO:0000313" key="7">
    <source>
        <dbReference type="Proteomes" id="UP001220962"/>
    </source>
</evidence>
<evidence type="ECO:0000313" key="6">
    <source>
        <dbReference type="EMBL" id="WDH81155.1"/>
    </source>
</evidence>
<dbReference type="Pfam" id="PF13545">
    <property type="entry name" value="HTH_Crp_2"/>
    <property type="match status" value="1"/>
</dbReference>
<gene>
    <name evidence="6" type="ORF">PUW23_16645</name>
</gene>
<dbReference type="GO" id="GO:0003677">
    <property type="term" value="F:DNA binding"/>
    <property type="evidence" value="ECO:0007669"/>
    <property type="project" value="UniProtKB-KW"/>
</dbReference>
<dbReference type="RefSeq" id="WP_205052792.1">
    <property type="nucleotide sequence ID" value="NZ_CP118101.1"/>
</dbReference>
<dbReference type="PANTHER" id="PTHR24567">
    <property type="entry name" value="CRP FAMILY TRANSCRIPTIONAL REGULATORY PROTEIN"/>
    <property type="match status" value="1"/>
</dbReference>
<protein>
    <submittedName>
        <fullName evidence="6">Cyclic nucleotide-binding domain-containing protein</fullName>
    </submittedName>
</protein>
<keyword evidence="3" id="KW-0010">Activator</keyword>
<evidence type="ECO:0000256" key="1">
    <source>
        <dbReference type="ARBA" id="ARBA00023015"/>
    </source>
</evidence>
<accession>A0AAX3MU96</accession>
<dbReference type="InterPro" id="IPR000595">
    <property type="entry name" value="cNMP-bd_dom"/>
</dbReference>
<evidence type="ECO:0000256" key="2">
    <source>
        <dbReference type="ARBA" id="ARBA00023125"/>
    </source>
</evidence>
<dbReference type="EMBL" id="CP118101">
    <property type="protein sequence ID" value="WDH81155.1"/>
    <property type="molecule type" value="Genomic_DNA"/>
</dbReference>
<evidence type="ECO:0000256" key="4">
    <source>
        <dbReference type="ARBA" id="ARBA00023163"/>
    </source>
</evidence>
<dbReference type="InterPro" id="IPR014710">
    <property type="entry name" value="RmlC-like_jellyroll"/>
</dbReference>
<dbReference type="InterPro" id="IPR050397">
    <property type="entry name" value="Env_Response_Regulators"/>
</dbReference>
<dbReference type="PROSITE" id="PS50042">
    <property type="entry name" value="CNMP_BINDING_3"/>
    <property type="match status" value="1"/>
</dbReference>
<feature type="domain" description="Cyclic nucleotide-binding" evidence="5">
    <location>
        <begin position="10"/>
        <end position="116"/>
    </location>
</feature>
<sequence length="234" mass="26841">MKLLYNEDLLMKFIQMYELDILLNTVSINDMKLYELMHGDRVCSSGDEIDHLFFLVQGRLKVYTTMSNGKSLALRFNDPLSLIGDVELVTKNKASTTVECVRPAILIGISYSALNQHYVSQPAFLHFLLEHMCYKLTSLNRSSSVNLLYPLDKKFAGYLTSMMLDSEKGVVLSKIPSHSLNEIADLLGTSYRHLNRVVKQFTEIGILERRRGELILLDEQKLREMAPDDLYLKR</sequence>